<dbReference type="EC" id="3.1.-.-" evidence="5"/>
<name>A0A0G0T2E1_9BACT</name>
<feature type="domain" description="YqgF/RNase H-like" evidence="6">
    <location>
        <begin position="3"/>
        <end position="101"/>
    </location>
</feature>
<comment type="function">
    <text evidence="5">Could be a nuclease involved in processing of the 5'-end of pre-16S rRNA.</text>
</comment>
<dbReference type="Pfam" id="PF03652">
    <property type="entry name" value="RuvX"/>
    <property type="match status" value="1"/>
</dbReference>
<dbReference type="AlphaFoldDB" id="A0A0G0T2E1"/>
<dbReference type="PANTHER" id="PTHR33317:SF4">
    <property type="entry name" value="POLYNUCLEOTIDYL TRANSFERASE, RIBONUCLEASE H-LIKE SUPERFAMILY PROTEIN"/>
    <property type="match status" value="1"/>
</dbReference>
<evidence type="ECO:0000256" key="4">
    <source>
        <dbReference type="ARBA" id="ARBA00022801"/>
    </source>
</evidence>
<evidence type="ECO:0000259" key="6">
    <source>
        <dbReference type="SMART" id="SM00732"/>
    </source>
</evidence>
<dbReference type="SUPFAM" id="SSF53098">
    <property type="entry name" value="Ribonuclease H-like"/>
    <property type="match status" value="1"/>
</dbReference>
<reference evidence="7 8" key="1">
    <citation type="journal article" date="2015" name="Nature">
        <title>rRNA introns, odd ribosomes, and small enigmatic genomes across a large radiation of phyla.</title>
        <authorList>
            <person name="Brown C.T."/>
            <person name="Hug L.A."/>
            <person name="Thomas B.C."/>
            <person name="Sharon I."/>
            <person name="Castelle C.J."/>
            <person name="Singh A."/>
            <person name="Wilkins M.J."/>
            <person name="Williams K.H."/>
            <person name="Banfield J.F."/>
        </authorList>
    </citation>
    <scope>NUCLEOTIDE SEQUENCE [LARGE SCALE GENOMIC DNA]</scope>
</reference>
<dbReference type="InterPro" id="IPR005227">
    <property type="entry name" value="YqgF"/>
</dbReference>
<dbReference type="NCBIfam" id="TIGR00250">
    <property type="entry name" value="RNAse_H_YqgF"/>
    <property type="match status" value="1"/>
</dbReference>
<organism evidence="7 8">
    <name type="scientific">Candidatus Woesebacteria bacterium GW2011_GWA2_40_7b</name>
    <dbReference type="NCBI Taxonomy" id="1618563"/>
    <lineage>
        <taxon>Bacteria</taxon>
        <taxon>Candidatus Woeseibacteriota</taxon>
    </lineage>
</organism>
<dbReference type="Proteomes" id="UP000034562">
    <property type="component" value="Unassembled WGS sequence"/>
</dbReference>
<dbReference type="PANTHER" id="PTHR33317">
    <property type="entry name" value="POLYNUCLEOTIDYL TRANSFERASE, RIBONUCLEASE H-LIKE SUPERFAMILY PROTEIN"/>
    <property type="match status" value="1"/>
</dbReference>
<dbReference type="GO" id="GO:0005829">
    <property type="term" value="C:cytosol"/>
    <property type="evidence" value="ECO:0007669"/>
    <property type="project" value="TreeGrafter"/>
</dbReference>
<keyword evidence="1 5" id="KW-0963">Cytoplasm</keyword>
<dbReference type="InterPro" id="IPR006641">
    <property type="entry name" value="YqgF/RNaseH-like_dom"/>
</dbReference>
<dbReference type="InterPro" id="IPR012337">
    <property type="entry name" value="RNaseH-like_sf"/>
</dbReference>
<evidence type="ECO:0000256" key="1">
    <source>
        <dbReference type="ARBA" id="ARBA00022490"/>
    </source>
</evidence>
<dbReference type="CDD" id="cd16964">
    <property type="entry name" value="YqgF"/>
    <property type="match status" value="1"/>
</dbReference>
<evidence type="ECO:0000313" key="8">
    <source>
        <dbReference type="Proteomes" id="UP000034562"/>
    </source>
</evidence>
<dbReference type="InterPro" id="IPR037027">
    <property type="entry name" value="YqgF/RNaseH-like_dom_sf"/>
</dbReference>
<sequence>MIMKILGIDYGRKKIGLAVGVGSLAEPMRVIRYSDMNSPKGRKILEQEIKQIVEKENIEKVVVGISEGEMAEETKKFVSTIQPFIQSTIELYDETLTSQDAQRLSIEAGISRKKRKGMEDAYAASIMLQNFLDLTQ</sequence>
<keyword evidence="3 5" id="KW-0540">Nuclease</keyword>
<dbReference type="Gene3D" id="3.30.420.140">
    <property type="entry name" value="YqgF/RNase H-like domain"/>
    <property type="match status" value="1"/>
</dbReference>
<dbReference type="HAMAP" id="MF_00651">
    <property type="entry name" value="Nuclease_YqgF"/>
    <property type="match status" value="1"/>
</dbReference>
<dbReference type="GO" id="GO:0000967">
    <property type="term" value="P:rRNA 5'-end processing"/>
    <property type="evidence" value="ECO:0007669"/>
    <property type="project" value="UniProtKB-UniRule"/>
</dbReference>
<dbReference type="SMART" id="SM00732">
    <property type="entry name" value="YqgFc"/>
    <property type="match status" value="1"/>
</dbReference>
<comment type="similarity">
    <text evidence="5">Belongs to the YqgF HJR family.</text>
</comment>
<dbReference type="GO" id="GO:0004518">
    <property type="term" value="F:nuclease activity"/>
    <property type="evidence" value="ECO:0007669"/>
    <property type="project" value="UniProtKB-KW"/>
</dbReference>
<protein>
    <recommendedName>
        <fullName evidence="5">Putative pre-16S rRNA nuclease</fullName>
        <ecNumber evidence="5">3.1.-.-</ecNumber>
    </recommendedName>
</protein>
<evidence type="ECO:0000256" key="3">
    <source>
        <dbReference type="ARBA" id="ARBA00022722"/>
    </source>
</evidence>
<evidence type="ECO:0000256" key="5">
    <source>
        <dbReference type="HAMAP-Rule" id="MF_00651"/>
    </source>
</evidence>
<dbReference type="EMBL" id="LBZK01000006">
    <property type="protein sequence ID" value="KKR71179.1"/>
    <property type="molecule type" value="Genomic_DNA"/>
</dbReference>
<gene>
    <name evidence="7" type="ORF">UU12_C0006G0008</name>
</gene>
<proteinExistence type="inferred from homology"/>
<comment type="subcellular location">
    <subcellularLocation>
        <location evidence="5">Cytoplasm</location>
    </subcellularLocation>
</comment>
<evidence type="ECO:0000256" key="2">
    <source>
        <dbReference type="ARBA" id="ARBA00022517"/>
    </source>
</evidence>
<evidence type="ECO:0000313" key="7">
    <source>
        <dbReference type="EMBL" id="KKR71179.1"/>
    </source>
</evidence>
<keyword evidence="4 5" id="KW-0378">Hydrolase</keyword>
<accession>A0A0G0T2E1</accession>
<dbReference type="GO" id="GO:0016788">
    <property type="term" value="F:hydrolase activity, acting on ester bonds"/>
    <property type="evidence" value="ECO:0007669"/>
    <property type="project" value="UniProtKB-UniRule"/>
</dbReference>
<dbReference type="STRING" id="1618563.UU12_C0006G0008"/>
<comment type="caution">
    <text evidence="7">The sequence shown here is derived from an EMBL/GenBank/DDBJ whole genome shotgun (WGS) entry which is preliminary data.</text>
</comment>
<keyword evidence="2 5" id="KW-0690">Ribosome biogenesis</keyword>